<evidence type="ECO:0000313" key="1">
    <source>
        <dbReference type="EMBL" id="QWZ46265.1"/>
    </source>
</evidence>
<organism evidence="1">
    <name type="scientific">Salpa thompsoni</name>
    <dbReference type="NCBI Taxonomy" id="569448"/>
    <lineage>
        <taxon>Eukaryota</taxon>
        <taxon>Metazoa</taxon>
        <taxon>Chordata</taxon>
        <taxon>Tunicata</taxon>
        <taxon>Thaliacea</taxon>
        <taxon>Salpida</taxon>
        <taxon>Salpidae</taxon>
        <taxon>Salpa</taxon>
    </lineage>
</organism>
<proteinExistence type="predicted"/>
<accession>A0A8F3FHG5</accession>
<dbReference type="EMBL" id="MW558890">
    <property type="protein sequence ID" value="QWZ46265.1"/>
    <property type="molecule type" value="Genomic_DNA"/>
</dbReference>
<name>A0A8F3FHG5_9UROC</name>
<protein>
    <submittedName>
        <fullName evidence="1">Metallothionein 6</fullName>
    </submittedName>
</protein>
<dbReference type="AlphaFoldDB" id="A0A8F3FHG5"/>
<reference evidence="1" key="1">
    <citation type="journal article" date="2021" name="Mol. Biol. Evol.">
        <title>Tunicates illuminate the enigmatic evolution of chordate metallothioneins by gene gains and losses, independent modular expansions and functional convergences.</title>
        <authorList>
            <person name="Calatayud S."/>
            <person name="Garcia-Risco M."/>
            <person name="Palacios O."/>
            <person name="Capdevila M."/>
            <person name="Canestro C."/>
            <person name="Albalat R."/>
        </authorList>
    </citation>
    <scope>NUCLEOTIDE SEQUENCE</scope>
</reference>
<sequence length="39" mass="4158">MDPCNCKVTGACHCDQCTDCSKCNCNPANCKCSKPCCPK</sequence>